<dbReference type="SUPFAM" id="SSF57196">
    <property type="entry name" value="EGF/Laminin"/>
    <property type="match status" value="1"/>
</dbReference>
<keyword evidence="7 14" id="KW-0547">Nucleotide-binding</keyword>
<dbReference type="Gramene" id="ONIVA09G07310.1">
    <property type="protein sequence ID" value="ONIVA09G07310.1"/>
    <property type="gene ID" value="ONIVA09G07310"/>
</dbReference>
<keyword evidence="8" id="KW-0418">Kinase</keyword>
<dbReference type="InterPro" id="IPR011009">
    <property type="entry name" value="Kinase-like_dom_sf"/>
</dbReference>
<evidence type="ECO:0000259" key="16">
    <source>
        <dbReference type="PROSITE" id="PS50011"/>
    </source>
</evidence>
<evidence type="ECO:0000256" key="7">
    <source>
        <dbReference type="ARBA" id="ARBA00022741"/>
    </source>
</evidence>
<reference evidence="17" key="1">
    <citation type="submission" date="2015-04" db="UniProtKB">
        <authorList>
            <consortium name="EnsemblPlants"/>
        </authorList>
    </citation>
    <scope>IDENTIFICATION</scope>
    <source>
        <strain evidence="17">SL10</strain>
    </source>
</reference>
<feature type="chain" id="PRO_5002362972" description="Protein kinase domain-containing protein" evidence="15">
    <location>
        <begin position="26"/>
        <end position="727"/>
    </location>
</feature>
<evidence type="ECO:0000256" key="11">
    <source>
        <dbReference type="ARBA" id="ARBA00023136"/>
    </source>
</evidence>
<evidence type="ECO:0000313" key="18">
    <source>
        <dbReference type="Proteomes" id="UP000006591"/>
    </source>
</evidence>
<dbReference type="Pfam" id="PF13947">
    <property type="entry name" value="GUB_WAK_bind"/>
    <property type="match status" value="1"/>
</dbReference>
<dbReference type="PANTHER" id="PTHR27005">
    <property type="entry name" value="WALL-ASSOCIATED RECEPTOR KINASE-LIKE 21"/>
    <property type="match status" value="1"/>
</dbReference>
<dbReference type="InterPro" id="IPR017441">
    <property type="entry name" value="Protein_kinase_ATP_BS"/>
</dbReference>
<evidence type="ECO:0000256" key="1">
    <source>
        <dbReference type="ARBA" id="ARBA00004479"/>
    </source>
</evidence>
<dbReference type="Gene3D" id="3.30.200.20">
    <property type="entry name" value="Phosphorylase Kinase, domain 1"/>
    <property type="match status" value="1"/>
</dbReference>
<dbReference type="AlphaFoldDB" id="A0A0E0IIL9"/>
<dbReference type="eggNOG" id="ENOG502QQPF">
    <property type="taxonomic scope" value="Eukaryota"/>
</dbReference>
<dbReference type="InterPro" id="IPR008271">
    <property type="entry name" value="Ser/Thr_kinase_AS"/>
</dbReference>
<dbReference type="STRING" id="4536.A0A0E0IIL9"/>
<keyword evidence="3" id="KW-0245">EGF-like domain</keyword>
<dbReference type="GO" id="GO:0005509">
    <property type="term" value="F:calcium ion binding"/>
    <property type="evidence" value="ECO:0007669"/>
    <property type="project" value="InterPro"/>
</dbReference>
<dbReference type="PROSITE" id="PS01187">
    <property type="entry name" value="EGF_CA"/>
    <property type="match status" value="1"/>
</dbReference>
<keyword evidence="6 15" id="KW-0732">Signal</keyword>
<dbReference type="FunFam" id="1.10.510.10:FF:000084">
    <property type="entry name" value="Wall-associated receptor kinase 2"/>
    <property type="match status" value="1"/>
</dbReference>
<dbReference type="CDD" id="cd14066">
    <property type="entry name" value="STKc_IRAK"/>
    <property type="match status" value="1"/>
</dbReference>
<dbReference type="SUPFAM" id="SSF56112">
    <property type="entry name" value="Protein kinase-like (PK-like)"/>
    <property type="match status" value="1"/>
</dbReference>
<evidence type="ECO:0000256" key="5">
    <source>
        <dbReference type="ARBA" id="ARBA00022692"/>
    </source>
</evidence>
<sequence>MSSRAPLLPWLSLRLLLLLCHYSLSAPAAALDALAPAVVGKPGCQTRCGVVDIPFPFGIGDDRCALEARHTRYPFKLDCMSVGGTSKPFFRGMEVTKISLADGKAWMKMNISQNCYNQSTGTMERNREPVDFTGTPFWISDKDNKIFVIGCRTFSYMQINNVVTGCVSKCERALKDGECSGDGCCQVDFPTKGWRYSTTFDSENYNTSLVWRNNPCSYMAVIETTAFKFSTTYVNSTIFYDTYNGAAPVVLDWIISMDVCDIAIKNTTSYACISGNSNCVDDIKGGYRCKCSHGYEGNPYIKDGCKDINECLDNATYPCMGICKNTIGSFDCSCYPGSYMKNGFCLPNQKSTFPARHRRKLQHIKNNYFQQHGGLILFEEMKSQQGHAFKIFSEEELQQATNKFNEQEILGQGGNGIVYKGLLKSNSEVAVKKCMTIDEQKKKEFGKEMLILSQINHKSIVKLLGCCLEVEVPMLVYEFIPNGTLFHLIHENHGNHISLITRLQIAHESAEALAYLHSCASPPILHGDVKSSNILLDNNFSAKVSDFGASILAPTDEMQFVTLVQGTCGYLDPEYMQTCQLTDKSDVYSFGVVLLELLTRKKAFNLDAPEHEKVLSMMFLSAMKENKLEDMLDDQIKNNENMEFLEEMAELAKKCLDMSSINRPSMKEIGDELGRLRKVMEHQCARQNPEEMESFLGDSSYVINSTVESTKSFSIEKNAMKRLKSGR</sequence>
<protein>
    <recommendedName>
        <fullName evidence="16">Protein kinase domain-containing protein</fullName>
    </recommendedName>
</protein>
<dbReference type="GO" id="GO:0004674">
    <property type="term" value="F:protein serine/threonine kinase activity"/>
    <property type="evidence" value="ECO:0007669"/>
    <property type="project" value="UniProtKB-KW"/>
</dbReference>
<keyword evidence="18" id="KW-1185">Reference proteome</keyword>
<keyword evidence="11" id="KW-0472">Membrane</keyword>
<evidence type="ECO:0000256" key="8">
    <source>
        <dbReference type="ARBA" id="ARBA00022777"/>
    </source>
</evidence>
<dbReference type="InterPro" id="IPR045274">
    <property type="entry name" value="WAK-like"/>
</dbReference>
<dbReference type="InterPro" id="IPR001245">
    <property type="entry name" value="Ser-Thr/Tyr_kinase_cat_dom"/>
</dbReference>
<dbReference type="PANTHER" id="PTHR27005:SF479">
    <property type="entry name" value="OS06G0706600 PROTEIN"/>
    <property type="match status" value="1"/>
</dbReference>
<dbReference type="PROSITE" id="PS50011">
    <property type="entry name" value="PROTEIN_KINASE_DOM"/>
    <property type="match status" value="1"/>
</dbReference>
<keyword evidence="10" id="KW-1133">Transmembrane helix</keyword>
<evidence type="ECO:0000256" key="10">
    <source>
        <dbReference type="ARBA" id="ARBA00022989"/>
    </source>
</evidence>
<dbReference type="GO" id="GO:0007166">
    <property type="term" value="P:cell surface receptor signaling pathway"/>
    <property type="evidence" value="ECO:0007669"/>
    <property type="project" value="InterPro"/>
</dbReference>
<keyword evidence="4" id="KW-0808">Transferase</keyword>
<dbReference type="InterPro" id="IPR018097">
    <property type="entry name" value="EGF_Ca-bd_CS"/>
</dbReference>
<evidence type="ECO:0000256" key="3">
    <source>
        <dbReference type="ARBA" id="ARBA00022536"/>
    </source>
</evidence>
<dbReference type="SMART" id="SM00220">
    <property type="entry name" value="S_TKc"/>
    <property type="match status" value="1"/>
</dbReference>
<dbReference type="Gene3D" id="2.10.25.10">
    <property type="entry name" value="Laminin"/>
    <property type="match status" value="1"/>
</dbReference>
<feature type="signal peptide" evidence="15">
    <location>
        <begin position="1"/>
        <end position="25"/>
    </location>
</feature>
<dbReference type="InterPro" id="IPR049883">
    <property type="entry name" value="NOTCH1_EGF-like"/>
</dbReference>
<keyword evidence="13" id="KW-0325">Glycoprotein</keyword>
<dbReference type="InterPro" id="IPR000742">
    <property type="entry name" value="EGF"/>
</dbReference>
<dbReference type="InterPro" id="IPR001881">
    <property type="entry name" value="EGF-like_Ca-bd_dom"/>
</dbReference>
<dbReference type="InterPro" id="IPR025287">
    <property type="entry name" value="WAK_GUB"/>
</dbReference>
<keyword evidence="2" id="KW-0723">Serine/threonine-protein kinase</keyword>
<dbReference type="FunFam" id="3.30.200.20:FF:000043">
    <property type="entry name" value="Wall-associated receptor kinase 2"/>
    <property type="match status" value="1"/>
</dbReference>
<dbReference type="EnsemblPlants" id="ONIVA09G07310.1">
    <property type="protein sequence ID" value="ONIVA09G07310.1"/>
    <property type="gene ID" value="ONIVA09G07310"/>
</dbReference>
<comment type="subcellular location">
    <subcellularLocation>
        <location evidence="1">Membrane</location>
        <topology evidence="1">Single-pass type I membrane protein</topology>
    </subcellularLocation>
</comment>
<dbReference type="PROSITE" id="PS00107">
    <property type="entry name" value="PROTEIN_KINASE_ATP"/>
    <property type="match status" value="1"/>
</dbReference>
<evidence type="ECO:0000256" key="4">
    <source>
        <dbReference type="ARBA" id="ARBA00022679"/>
    </source>
</evidence>
<evidence type="ECO:0000256" key="15">
    <source>
        <dbReference type="SAM" id="SignalP"/>
    </source>
</evidence>
<dbReference type="GO" id="GO:0030247">
    <property type="term" value="F:polysaccharide binding"/>
    <property type="evidence" value="ECO:0007669"/>
    <property type="project" value="InterPro"/>
</dbReference>
<dbReference type="OMA" id="VNSTIFY"/>
<keyword evidence="5" id="KW-0812">Transmembrane</keyword>
<dbReference type="GO" id="GO:0005524">
    <property type="term" value="F:ATP binding"/>
    <property type="evidence" value="ECO:0007669"/>
    <property type="project" value="UniProtKB-UniRule"/>
</dbReference>
<keyword evidence="9 14" id="KW-0067">ATP-binding</keyword>
<reference evidence="17" key="2">
    <citation type="submission" date="2018-04" db="EMBL/GenBank/DDBJ databases">
        <title>OnivRS2 (Oryza nivara Reference Sequence Version 2).</title>
        <authorList>
            <person name="Zhang J."/>
            <person name="Kudrna D."/>
            <person name="Lee S."/>
            <person name="Talag J."/>
            <person name="Rajasekar S."/>
            <person name="Welchert J."/>
            <person name="Hsing Y.-I."/>
            <person name="Wing R.A."/>
        </authorList>
    </citation>
    <scope>NUCLEOTIDE SEQUENCE [LARGE SCALE GENOMIC DNA]</scope>
    <source>
        <strain evidence="17">SL10</strain>
    </source>
</reference>
<dbReference type="FunFam" id="2.10.25.10:FF:000563">
    <property type="entry name" value="Wall-associated receptor kinase-like 8"/>
    <property type="match status" value="1"/>
</dbReference>
<evidence type="ECO:0000256" key="12">
    <source>
        <dbReference type="ARBA" id="ARBA00023157"/>
    </source>
</evidence>
<evidence type="ECO:0000256" key="9">
    <source>
        <dbReference type="ARBA" id="ARBA00022840"/>
    </source>
</evidence>
<accession>A0A0E0IIL9</accession>
<evidence type="ECO:0000313" key="17">
    <source>
        <dbReference type="EnsemblPlants" id="ONIVA09G07310.1"/>
    </source>
</evidence>
<proteinExistence type="predicted"/>
<dbReference type="SMART" id="SM00179">
    <property type="entry name" value="EGF_CA"/>
    <property type="match status" value="2"/>
</dbReference>
<dbReference type="Gene3D" id="1.10.510.10">
    <property type="entry name" value="Transferase(Phosphotransferase) domain 1"/>
    <property type="match status" value="1"/>
</dbReference>
<feature type="domain" description="Protein kinase" evidence="16">
    <location>
        <begin position="404"/>
        <end position="676"/>
    </location>
</feature>
<dbReference type="Proteomes" id="UP000006591">
    <property type="component" value="Chromosome 9"/>
</dbReference>
<organism evidence="17">
    <name type="scientific">Oryza nivara</name>
    <name type="common">Indian wild rice</name>
    <name type="synonym">Oryza sativa f. spontanea</name>
    <dbReference type="NCBI Taxonomy" id="4536"/>
    <lineage>
        <taxon>Eukaryota</taxon>
        <taxon>Viridiplantae</taxon>
        <taxon>Streptophyta</taxon>
        <taxon>Embryophyta</taxon>
        <taxon>Tracheophyta</taxon>
        <taxon>Spermatophyta</taxon>
        <taxon>Magnoliopsida</taxon>
        <taxon>Liliopsida</taxon>
        <taxon>Poales</taxon>
        <taxon>Poaceae</taxon>
        <taxon>BOP clade</taxon>
        <taxon>Oryzoideae</taxon>
        <taxon>Oryzeae</taxon>
        <taxon>Oryzinae</taxon>
        <taxon>Oryza</taxon>
    </lineage>
</organism>
<dbReference type="CDD" id="cd00054">
    <property type="entry name" value="EGF_CA"/>
    <property type="match status" value="1"/>
</dbReference>
<dbReference type="Pfam" id="PF07645">
    <property type="entry name" value="EGF_CA"/>
    <property type="match status" value="1"/>
</dbReference>
<dbReference type="GO" id="GO:0005886">
    <property type="term" value="C:plasma membrane"/>
    <property type="evidence" value="ECO:0007669"/>
    <property type="project" value="TreeGrafter"/>
</dbReference>
<evidence type="ECO:0000256" key="2">
    <source>
        <dbReference type="ARBA" id="ARBA00022527"/>
    </source>
</evidence>
<evidence type="ECO:0000256" key="14">
    <source>
        <dbReference type="PROSITE-ProRule" id="PRU10141"/>
    </source>
</evidence>
<dbReference type="Pfam" id="PF07714">
    <property type="entry name" value="PK_Tyr_Ser-Thr"/>
    <property type="match status" value="1"/>
</dbReference>
<evidence type="ECO:0000256" key="6">
    <source>
        <dbReference type="ARBA" id="ARBA00022729"/>
    </source>
</evidence>
<keyword evidence="12" id="KW-1015">Disulfide bond</keyword>
<feature type="binding site" evidence="14">
    <location>
        <position position="433"/>
    </location>
    <ligand>
        <name>ATP</name>
        <dbReference type="ChEBI" id="CHEBI:30616"/>
    </ligand>
</feature>
<evidence type="ECO:0000256" key="13">
    <source>
        <dbReference type="ARBA" id="ARBA00023180"/>
    </source>
</evidence>
<dbReference type="InterPro" id="IPR000719">
    <property type="entry name" value="Prot_kinase_dom"/>
</dbReference>
<dbReference type="PROSITE" id="PS00108">
    <property type="entry name" value="PROTEIN_KINASE_ST"/>
    <property type="match status" value="1"/>
</dbReference>
<dbReference type="SMART" id="SM00181">
    <property type="entry name" value="EGF"/>
    <property type="match status" value="2"/>
</dbReference>
<name>A0A0E0IIL9_ORYNI</name>
<dbReference type="HOGENOM" id="CLU_000288_43_5_1"/>